<organism evidence="4 5">
    <name type="scientific">Bauldia litoralis</name>
    <dbReference type="NCBI Taxonomy" id="665467"/>
    <lineage>
        <taxon>Bacteria</taxon>
        <taxon>Pseudomonadati</taxon>
        <taxon>Pseudomonadota</taxon>
        <taxon>Alphaproteobacteria</taxon>
        <taxon>Hyphomicrobiales</taxon>
        <taxon>Kaistiaceae</taxon>
        <taxon>Bauldia</taxon>
    </lineage>
</organism>
<dbReference type="AlphaFoldDB" id="A0A1G6EM16"/>
<gene>
    <name evidence="4" type="ORF">SAMN02982931_04675</name>
</gene>
<dbReference type="CDD" id="cd03216">
    <property type="entry name" value="ABC_Carb_Monos_I"/>
    <property type="match status" value="1"/>
</dbReference>
<keyword evidence="2 4" id="KW-0067">ATP-binding</keyword>
<evidence type="ECO:0000313" key="5">
    <source>
        <dbReference type="Proteomes" id="UP000199071"/>
    </source>
</evidence>
<feature type="domain" description="ABC transporter" evidence="3">
    <location>
        <begin position="6"/>
        <end position="246"/>
    </location>
</feature>
<dbReference type="PANTHER" id="PTHR43790:SF8">
    <property type="entry name" value="SUGAR ABC TRANSPORTER ATP-BINDING PROTEIN"/>
    <property type="match status" value="1"/>
</dbReference>
<accession>A0A1G6EM16</accession>
<dbReference type="InterPro" id="IPR003593">
    <property type="entry name" value="AAA+_ATPase"/>
</dbReference>
<dbReference type="RefSeq" id="WP_090881091.1">
    <property type="nucleotide sequence ID" value="NZ_FMXQ01000015.1"/>
</dbReference>
<evidence type="ECO:0000256" key="1">
    <source>
        <dbReference type="ARBA" id="ARBA00022741"/>
    </source>
</evidence>
<dbReference type="SMART" id="SM00382">
    <property type="entry name" value="AAA"/>
    <property type="match status" value="1"/>
</dbReference>
<dbReference type="STRING" id="665467.SAMN02982931_04675"/>
<sequence length="252" mass="27256">MTEVLLRADRINKRFGAVVALNDVSLELMAGEVTGLVGDNGAGKSTLVKMFSGVLRPDNGTIRFDGENVDFASPAAARGRGIETVYQDLALVGSMAVWANVYLGRELLTGPAFLNVLDKRRMISNARDMLERFVARVPPVDEPVESLSGGQRQIVAIARAGAWGSKLIIMDEPTAALGVAETRAVEEVIHGLRDRGLTVLVISHNLDQVFRITDRIWVLRRGEVIGSRETGNTRPEEIVAMITGAVPADRLG</sequence>
<dbReference type="Pfam" id="PF00005">
    <property type="entry name" value="ABC_tran"/>
    <property type="match status" value="1"/>
</dbReference>
<evidence type="ECO:0000256" key="2">
    <source>
        <dbReference type="ARBA" id="ARBA00022840"/>
    </source>
</evidence>
<keyword evidence="1" id="KW-0547">Nucleotide-binding</keyword>
<dbReference type="PANTHER" id="PTHR43790">
    <property type="entry name" value="CARBOHYDRATE TRANSPORT ATP-BINDING PROTEIN MG119-RELATED"/>
    <property type="match status" value="1"/>
</dbReference>
<dbReference type="OrthoDB" id="9805029at2"/>
<dbReference type="Gene3D" id="3.40.50.300">
    <property type="entry name" value="P-loop containing nucleotide triphosphate hydrolases"/>
    <property type="match status" value="1"/>
</dbReference>
<dbReference type="Proteomes" id="UP000199071">
    <property type="component" value="Unassembled WGS sequence"/>
</dbReference>
<dbReference type="SUPFAM" id="SSF52540">
    <property type="entry name" value="P-loop containing nucleoside triphosphate hydrolases"/>
    <property type="match status" value="1"/>
</dbReference>
<dbReference type="InterPro" id="IPR050107">
    <property type="entry name" value="ABC_carbohydrate_import_ATPase"/>
</dbReference>
<dbReference type="GO" id="GO:0005524">
    <property type="term" value="F:ATP binding"/>
    <property type="evidence" value="ECO:0007669"/>
    <property type="project" value="UniProtKB-KW"/>
</dbReference>
<dbReference type="InterPro" id="IPR003439">
    <property type="entry name" value="ABC_transporter-like_ATP-bd"/>
</dbReference>
<evidence type="ECO:0000259" key="3">
    <source>
        <dbReference type="PROSITE" id="PS50893"/>
    </source>
</evidence>
<protein>
    <submittedName>
        <fullName evidence="4">Monosaccharide ABC transporter ATP-binding protein, CUT2 family (TC 3.A.1.2.-)</fullName>
    </submittedName>
</protein>
<dbReference type="PROSITE" id="PS50893">
    <property type="entry name" value="ABC_TRANSPORTER_2"/>
    <property type="match status" value="1"/>
</dbReference>
<dbReference type="EMBL" id="FMXQ01000015">
    <property type="protein sequence ID" value="SDB58430.1"/>
    <property type="molecule type" value="Genomic_DNA"/>
</dbReference>
<keyword evidence="5" id="KW-1185">Reference proteome</keyword>
<proteinExistence type="predicted"/>
<dbReference type="InterPro" id="IPR027417">
    <property type="entry name" value="P-loop_NTPase"/>
</dbReference>
<reference evidence="4 5" key="1">
    <citation type="submission" date="2016-10" db="EMBL/GenBank/DDBJ databases">
        <authorList>
            <person name="de Groot N.N."/>
        </authorList>
    </citation>
    <scope>NUCLEOTIDE SEQUENCE [LARGE SCALE GENOMIC DNA]</scope>
    <source>
        <strain evidence="4 5">ATCC 35022</strain>
    </source>
</reference>
<dbReference type="GO" id="GO:0016887">
    <property type="term" value="F:ATP hydrolysis activity"/>
    <property type="evidence" value="ECO:0007669"/>
    <property type="project" value="InterPro"/>
</dbReference>
<name>A0A1G6EM16_9HYPH</name>
<evidence type="ECO:0000313" key="4">
    <source>
        <dbReference type="EMBL" id="SDB58430.1"/>
    </source>
</evidence>